<keyword evidence="6" id="KW-1185">Reference proteome</keyword>
<sequence>MGIQPQLLRQSGTFNFDTLQIHSNTWIPQHEFNNSIDLNRAIYGGYIDYVGSWNKINYRTGLRFEYTDQLMEIENPNYLNIFQRPTQPSYRLQKADWFPSLHVSYDIDERNSLILAASRRINRPPTKNMSPFLYRRHHEVYVVGDPALKPEYLKTAELSLIKGIGNQQLTLTGFYRGTDDAIFRANTVFEEENVLIRSYTNSGNVRALGAEINTNITAGSRARFMIGASLYDFNVQADIFGFKEDNQSTNWNVKGNMNLFLRSDLRLSIDMDVRSATVTTQGQNELFYVSNAAMHYSPARWNSWTFGLKVTDLLGSNIQGLNTRAYDATGSQIFFQQTTFDRSGPIFEFLASYSLNTQSKQAKEGKSIFGDEQF</sequence>
<dbReference type="Gene3D" id="2.40.170.20">
    <property type="entry name" value="TonB-dependent receptor, beta-barrel domain"/>
    <property type="match status" value="1"/>
</dbReference>
<reference evidence="5" key="1">
    <citation type="submission" date="2021-06" db="EMBL/GenBank/DDBJ databases">
        <title>44 bacteria genomes isolated from Dapeng, Shenzhen.</title>
        <authorList>
            <person name="Zheng W."/>
            <person name="Yu S."/>
            <person name="Huang Y."/>
        </authorList>
    </citation>
    <scope>NUCLEOTIDE SEQUENCE</scope>
    <source>
        <strain evidence="5">DP5N28-2</strain>
    </source>
</reference>
<protein>
    <submittedName>
        <fullName evidence="5">Outer membrane beta-barrel family protein</fullName>
    </submittedName>
</protein>
<dbReference type="SUPFAM" id="SSF56935">
    <property type="entry name" value="Porins"/>
    <property type="match status" value="1"/>
</dbReference>
<evidence type="ECO:0000256" key="2">
    <source>
        <dbReference type="ARBA" id="ARBA00023136"/>
    </source>
</evidence>
<evidence type="ECO:0000313" key="6">
    <source>
        <dbReference type="Proteomes" id="UP000753961"/>
    </source>
</evidence>
<dbReference type="Pfam" id="PF14905">
    <property type="entry name" value="OMP_b-brl_3"/>
    <property type="match status" value="1"/>
</dbReference>
<accession>A0A953HN72</accession>
<proteinExistence type="predicted"/>
<organism evidence="5 6">
    <name type="scientific">Membranihabitans marinus</name>
    <dbReference type="NCBI Taxonomy" id="1227546"/>
    <lineage>
        <taxon>Bacteria</taxon>
        <taxon>Pseudomonadati</taxon>
        <taxon>Bacteroidota</taxon>
        <taxon>Saprospiria</taxon>
        <taxon>Saprospirales</taxon>
        <taxon>Saprospiraceae</taxon>
        <taxon>Membranihabitans</taxon>
    </lineage>
</organism>
<dbReference type="InterPro" id="IPR041700">
    <property type="entry name" value="OMP_b-brl_3"/>
</dbReference>
<gene>
    <name evidence="5" type="ORF">KUV50_13010</name>
</gene>
<dbReference type="PANTHER" id="PTHR40980">
    <property type="entry name" value="PLUG DOMAIN-CONTAINING PROTEIN"/>
    <property type="match status" value="1"/>
</dbReference>
<comment type="subcellular location">
    <subcellularLocation>
        <location evidence="1">Cell outer membrane</location>
    </subcellularLocation>
</comment>
<dbReference type="PANTHER" id="PTHR40980:SF4">
    <property type="entry name" value="TONB-DEPENDENT RECEPTOR-LIKE BETA-BARREL DOMAIN-CONTAINING PROTEIN"/>
    <property type="match status" value="1"/>
</dbReference>
<comment type="caution">
    <text evidence="5">The sequence shown here is derived from an EMBL/GenBank/DDBJ whole genome shotgun (WGS) entry which is preliminary data.</text>
</comment>
<evidence type="ECO:0000256" key="3">
    <source>
        <dbReference type="ARBA" id="ARBA00023237"/>
    </source>
</evidence>
<keyword evidence="2" id="KW-0472">Membrane</keyword>
<keyword evidence="3" id="KW-0998">Cell outer membrane</keyword>
<dbReference type="RefSeq" id="WP_222580597.1">
    <property type="nucleotide sequence ID" value="NZ_JAHVHU010000011.1"/>
</dbReference>
<evidence type="ECO:0000256" key="1">
    <source>
        <dbReference type="ARBA" id="ARBA00004442"/>
    </source>
</evidence>
<dbReference type="InterPro" id="IPR036942">
    <property type="entry name" value="Beta-barrel_TonB_sf"/>
</dbReference>
<dbReference type="Proteomes" id="UP000753961">
    <property type="component" value="Unassembled WGS sequence"/>
</dbReference>
<name>A0A953HN72_9BACT</name>
<dbReference type="GO" id="GO:0009279">
    <property type="term" value="C:cell outer membrane"/>
    <property type="evidence" value="ECO:0007669"/>
    <property type="project" value="UniProtKB-SubCell"/>
</dbReference>
<evidence type="ECO:0000313" key="5">
    <source>
        <dbReference type="EMBL" id="MBY5959064.1"/>
    </source>
</evidence>
<dbReference type="AlphaFoldDB" id="A0A953HN72"/>
<feature type="domain" description="Outer membrane protein beta-barrel" evidence="4">
    <location>
        <begin position="10"/>
        <end position="349"/>
    </location>
</feature>
<dbReference type="EMBL" id="JAHVHU010000011">
    <property type="protein sequence ID" value="MBY5959064.1"/>
    <property type="molecule type" value="Genomic_DNA"/>
</dbReference>
<evidence type="ECO:0000259" key="4">
    <source>
        <dbReference type="Pfam" id="PF14905"/>
    </source>
</evidence>